<dbReference type="GO" id="GO:0008270">
    <property type="term" value="F:zinc ion binding"/>
    <property type="evidence" value="ECO:0007669"/>
    <property type="project" value="UniProtKB-KW"/>
</dbReference>
<evidence type="ECO:0000256" key="7">
    <source>
        <dbReference type="ARBA" id="ARBA00048220"/>
    </source>
</evidence>
<dbReference type="Pfam" id="PF00708">
    <property type="entry name" value="Acylphosphatase"/>
    <property type="match status" value="1"/>
</dbReference>
<gene>
    <name evidence="12" type="ORF">MNBD_UNCLBAC01-1708</name>
</gene>
<keyword evidence="6" id="KW-0862">Zinc</keyword>
<dbReference type="SUPFAM" id="SSF55821">
    <property type="entry name" value="YrdC/RibB"/>
    <property type="match status" value="1"/>
</dbReference>
<dbReference type="InterPro" id="IPR051060">
    <property type="entry name" value="Carbamoyltrans_HypF-like"/>
</dbReference>
<comment type="catalytic activity">
    <reaction evidence="7">
        <text>C-terminal L-cysteinyl-[HypE protein] + carbamoyl phosphate + ATP + H2O = C-terminal S-carboxamide-L-cysteinyl-[HypE protein] + AMP + phosphate + diphosphate + H(+)</text>
        <dbReference type="Rhea" id="RHEA:55636"/>
        <dbReference type="Rhea" id="RHEA-COMP:14247"/>
        <dbReference type="Rhea" id="RHEA-COMP:14392"/>
        <dbReference type="ChEBI" id="CHEBI:15377"/>
        <dbReference type="ChEBI" id="CHEBI:15378"/>
        <dbReference type="ChEBI" id="CHEBI:30616"/>
        <dbReference type="ChEBI" id="CHEBI:33019"/>
        <dbReference type="ChEBI" id="CHEBI:43474"/>
        <dbReference type="ChEBI" id="CHEBI:58228"/>
        <dbReference type="ChEBI" id="CHEBI:76913"/>
        <dbReference type="ChEBI" id="CHEBI:139126"/>
        <dbReference type="ChEBI" id="CHEBI:456215"/>
    </reaction>
</comment>
<comment type="similarity">
    <text evidence="2">Belongs to the carbamoyltransferase HypF family.</text>
</comment>
<dbReference type="InterPro" id="IPR006070">
    <property type="entry name" value="Sua5-like_dom"/>
</dbReference>
<dbReference type="Pfam" id="PF17788">
    <property type="entry name" value="HypF_C"/>
    <property type="match status" value="1"/>
</dbReference>
<evidence type="ECO:0000256" key="6">
    <source>
        <dbReference type="ARBA" id="ARBA00022833"/>
    </source>
</evidence>
<dbReference type="Gene3D" id="3.30.110.120">
    <property type="match status" value="1"/>
</dbReference>
<accession>A0A3B1DJT4</accession>
<dbReference type="InterPro" id="IPR004421">
    <property type="entry name" value="Carbamoyltransferase_HypF"/>
</dbReference>
<dbReference type="FunFam" id="3.30.420.40:FF:000124">
    <property type="entry name" value="Carbamoyltransferase HypF"/>
    <property type="match status" value="1"/>
</dbReference>
<dbReference type="PANTHER" id="PTHR42959">
    <property type="entry name" value="CARBAMOYLTRANSFERASE"/>
    <property type="match status" value="1"/>
</dbReference>
<dbReference type="GO" id="GO:0003725">
    <property type="term" value="F:double-stranded RNA binding"/>
    <property type="evidence" value="ECO:0007669"/>
    <property type="project" value="InterPro"/>
</dbReference>
<dbReference type="GO" id="GO:0016874">
    <property type="term" value="F:ligase activity"/>
    <property type="evidence" value="ECO:0007669"/>
    <property type="project" value="UniProtKB-KW"/>
</dbReference>
<evidence type="ECO:0000256" key="4">
    <source>
        <dbReference type="ARBA" id="ARBA00022723"/>
    </source>
</evidence>
<dbReference type="GO" id="GO:0051604">
    <property type="term" value="P:protein maturation"/>
    <property type="evidence" value="ECO:0007669"/>
    <property type="project" value="TreeGrafter"/>
</dbReference>
<dbReference type="PROSITE" id="PS51160">
    <property type="entry name" value="ACYLPHOSPHATASE_3"/>
    <property type="match status" value="1"/>
</dbReference>
<evidence type="ECO:0000313" key="12">
    <source>
        <dbReference type="EMBL" id="VAX35250.1"/>
    </source>
</evidence>
<feature type="domain" description="YrdC-like" evidence="11">
    <location>
        <begin position="211"/>
        <end position="398"/>
    </location>
</feature>
<proteinExistence type="inferred from homology"/>
<dbReference type="NCBIfam" id="TIGR00143">
    <property type="entry name" value="hypF"/>
    <property type="match status" value="1"/>
</dbReference>
<feature type="domain" description="Acylphosphatase-like" evidence="10">
    <location>
        <begin position="14"/>
        <end position="100"/>
    </location>
</feature>
<dbReference type="UniPathway" id="UPA00335"/>
<dbReference type="InterPro" id="IPR011125">
    <property type="entry name" value="Znf_HypF"/>
</dbReference>
<evidence type="ECO:0000256" key="1">
    <source>
        <dbReference type="ARBA" id="ARBA00004711"/>
    </source>
</evidence>
<evidence type="ECO:0000256" key="9">
    <source>
        <dbReference type="ARBA" id="ARBA00078219"/>
    </source>
</evidence>
<comment type="pathway">
    <text evidence="1">Protein modification; [NiFe] hydrogenase maturation.</text>
</comment>
<dbReference type="InterPro" id="IPR017945">
    <property type="entry name" value="DHBP_synth_RibB-like_a/b_dom"/>
</dbReference>
<dbReference type="PANTHER" id="PTHR42959:SF1">
    <property type="entry name" value="CARBAMOYLTRANSFERASE HYPF"/>
    <property type="match status" value="1"/>
</dbReference>
<dbReference type="Gene3D" id="3.30.420.40">
    <property type="match status" value="1"/>
</dbReference>
<dbReference type="GO" id="GO:0016743">
    <property type="term" value="F:carboxyl- or carbamoyltransferase activity"/>
    <property type="evidence" value="ECO:0007669"/>
    <property type="project" value="InterPro"/>
</dbReference>
<reference evidence="12" key="1">
    <citation type="submission" date="2018-06" db="EMBL/GenBank/DDBJ databases">
        <authorList>
            <person name="Zhirakovskaya E."/>
        </authorList>
    </citation>
    <scope>NUCLEOTIDE SEQUENCE</scope>
</reference>
<dbReference type="InterPro" id="IPR036046">
    <property type="entry name" value="Acylphosphatase-like_dom_sf"/>
</dbReference>
<dbReference type="PROSITE" id="PS00150">
    <property type="entry name" value="ACYLPHOSPHATASE_1"/>
    <property type="match status" value="1"/>
</dbReference>
<evidence type="ECO:0000256" key="2">
    <source>
        <dbReference type="ARBA" id="ARBA00008097"/>
    </source>
</evidence>
<dbReference type="InterPro" id="IPR017968">
    <property type="entry name" value="Acylphosphatase_CS"/>
</dbReference>
<dbReference type="Gene3D" id="3.30.420.360">
    <property type="match status" value="1"/>
</dbReference>
<dbReference type="InterPro" id="IPR041440">
    <property type="entry name" value="HypF_C"/>
</dbReference>
<dbReference type="PROSITE" id="PS51163">
    <property type="entry name" value="YRDC"/>
    <property type="match status" value="1"/>
</dbReference>
<name>A0A3B1DJT4_9ZZZZ</name>
<evidence type="ECO:0000259" key="10">
    <source>
        <dbReference type="PROSITE" id="PS51160"/>
    </source>
</evidence>
<keyword evidence="5" id="KW-0863">Zinc-finger</keyword>
<keyword evidence="3" id="KW-0436">Ligase</keyword>
<keyword evidence="4" id="KW-0479">Metal-binding</keyword>
<sequence length="765" mass="86012">MKAKAALKSCDLKRLEVSIYGAVQGVGFRPFIYQLAKKFNLKGKVYNTASGLMIEAEGSQQDLDVFLSQIPAEKPPHSYIEGLQYVYLDPCGFSDFQITKSDATLPKKTYVQPDLATCPECIKEIFDSKNRRYLYPFTNCTHCGPRFSIVKALPYDRVNTSMANFTMCADCQEEYDNPDDRRFHAQPNACPQCGPHVELWDKKGNIVQKNYEAIKEVAAKINEGKIVAVKGIGGFHLFVDAGNEEAVAKLRQRKHREEKPFAVMFLNLSLVEKYCIVSQKERLLLVSVESPIVLLKKDSAKSEPLAENISFHNPYLGCIFAYSPLHHILMKELKIPVVATSGNLSDEPICTDEKEALDRLCDIADCFLVHDRPIERSIDDSVVRIMMDRPQVIRRSRGYAPMPISINNKGQTILGVGAHLKNTMALNIDNNVFISQHIGDLQTSESLRCFEKTRDALQQLYHADISKIACDLHPDYLSTKMAKEAGLPMVEVQHHHAHIVSCMAENQIQGEVLGIVWDGTGFGEDGTIWGGEFLSSTLSDFTHLATFKTFPLIGGDKALKEPRRVAWAILRELGITEKNQVSALPTFKAFREDELVVVTQMLEKEINAPRTSSVGRLFDAVASLLGLKQVLQFEGQAAMQLEYLCEGEISDERYSFTINEDKEIREIDWQQMFKGIIGDLRQNRANNIIAIKFHNTLVEMAIDVVKISGYQKVVLSGGCFQNKYLTEKLISRLTEENFQPYWHQCVPPNDGGISLGQVTVALNRI</sequence>
<evidence type="ECO:0000256" key="5">
    <source>
        <dbReference type="ARBA" id="ARBA00022771"/>
    </source>
</evidence>
<dbReference type="Pfam" id="PF01300">
    <property type="entry name" value="Sua5_yciO_yrdC"/>
    <property type="match status" value="1"/>
</dbReference>
<dbReference type="Pfam" id="PF07503">
    <property type="entry name" value="zf-HYPF"/>
    <property type="match status" value="2"/>
</dbReference>
<dbReference type="EMBL" id="UOGJ01000039">
    <property type="protein sequence ID" value="VAX35250.1"/>
    <property type="molecule type" value="Genomic_DNA"/>
</dbReference>
<evidence type="ECO:0000259" key="11">
    <source>
        <dbReference type="PROSITE" id="PS51163"/>
    </source>
</evidence>
<evidence type="ECO:0000256" key="8">
    <source>
        <dbReference type="ARBA" id="ARBA00075001"/>
    </source>
</evidence>
<dbReference type="PIRSF" id="PIRSF006256">
    <property type="entry name" value="CMPcnvr_hdrg_mat"/>
    <property type="match status" value="1"/>
</dbReference>
<dbReference type="Gene3D" id="3.90.870.50">
    <property type="match status" value="1"/>
</dbReference>
<organism evidence="12">
    <name type="scientific">hydrothermal vent metagenome</name>
    <dbReference type="NCBI Taxonomy" id="652676"/>
    <lineage>
        <taxon>unclassified sequences</taxon>
        <taxon>metagenomes</taxon>
        <taxon>ecological metagenomes</taxon>
    </lineage>
</organism>
<dbReference type="AlphaFoldDB" id="A0A3B1DJT4"/>
<protein>
    <recommendedName>
        <fullName evidence="8">Carbamoyl phosphate-converting enzyme HypF</fullName>
    </recommendedName>
    <alternativeName>
        <fullName evidence="9">[NiFe]-hydrogenase maturation factor HypF</fullName>
    </alternativeName>
</protein>
<dbReference type="InterPro" id="IPR001792">
    <property type="entry name" value="Acylphosphatase-like_dom"/>
</dbReference>
<evidence type="ECO:0000256" key="3">
    <source>
        <dbReference type="ARBA" id="ARBA00022598"/>
    </source>
</evidence>
<dbReference type="Pfam" id="PF22521">
    <property type="entry name" value="HypF_C_2"/>
    <property type="match status" value="1"/>
</dbReference>
<dbReference type="SUPFAM" id="SSF54975">
    <property type="entry name" value="Acylphosphatase/BLUF domain-like"/>
    <property type="match status" value="1"/>
</dbReference>
<dbReference type="InterPro" id="IPR055128">
    <property type="entry name" value="HypF_C_2"/>
</dbReference>